<dbReference type="Pfam" id="PF00561">
    <property type="entry name" value="Abhydrolase_1"/>
    <property type="match status" value="1"/>
</dbReference>
<keyword evidence="4" id="KW-1185">Reference proteome</keyword>
<sequence>MNPPLYTLARSLVALTAASLLGACAAPTGNTSSDRSAFYAGGTYVGDKGKEVMQGAMYVEHLRPTHRTQPYPLVFFHGAAQTSMNWISTPDGRPGWAQYFVAQGYDVYLVDQPARGRSAWHPGIDGALRNFPAPVIEQLFTASADLAKWPQAKLHTQWPGTGRRGDPVFDQFYASQVEYLASNAETQTLVRQAGQALLDRIGPAVLVTHSQAGPFGWLLADARPDLVKGIVAVEPNAPPIQASPVFGAGKQLAFGVSDIPITYDPPIRDASDLALEQETTPSRSDLVACWRQKEPARRLSHVGGRPILVLITESSYHAQYDHCLSNWLTQAGVKNDMVRLEQVGIRGNGHMVMLEKNNIDVAAWINNWLQTKVK</sequence>
<dbReference type="OrthoDB" id="7820973at2"/>
<dbReference type="GO" id="GO:0016787">
    <property type="term" value="F:hydrolase activity"/>
    <property type="evidence" value="ECO:0007669"/>
    <property type="project" value="UniProtKB-KW"/>
</dbReference>
<keyword evidence="3" id="KW-0378">Hydrolase</keyword>
<dbReference type="Proteomes" id="UP000325161">
    <property type="component" value="Chromosome"/>
</dbReference>
<feature type="domain" description="AB hydrolase-1" evidence="2">
    <location>
        <begin position="71"/>
        <end position="286"/>
    </location>
</feature>
<evidence type="ECO:0000256" key="1">
    <source>
        <dbReference type="SAM" id="SignalP"/>
    </source>
</evidence>
<dbReference type="Gene3D" id="3.40.50.1820">
    <property type="entry name" value="alpha/beta hydrolase"/>
    <property type="match status" value="1"/>
</dbReference>
<reference evidence="3 4" key="1">
    <citation type="submission" date="2019-08" db="EMBL/GenBank/DDBJ databases">
        <title>Amphibian skin-associated Pigmentiphaga: genome sequence and occurrence across geography and hosts.</title>
        <authorList>
            <person name="Bletz M.C."/>
            <person name="Bunk B."/>
            <person name="Sproeer C."/>
            <person name="Biwer P."/>
            <person name="Reiter S."/>
            <person name="Rabemananjara F.C.E."/>
            <person name="Schulz S."/>
            <person name="Overmann J."/>
            <person name="Vences M."/>
        </authorList>
    </citation>
    <scope>NUCLEOTIDE SEQUENCE [LARGE SCALE GENOMIC DNA]</scope>
    <source>
        <strain evidence="3 4">Mada1488</strain>
    </source>
</reference>
<protein>
    <submittedName>
        <fullName evidence="3">Alpha/beta fold hydrolase</fullName>
    </submittedName>
</protein>
<dbReference type="PANTHER" id="PTHR43194:SF4">
    <property type="entry name" value="AB HYDROLASE-1 DOMAIN-CONTAINING PROTEIN"/>
    <property type="match status" value="1"/>
</dbReference>
<dbReference type="CDD" id="cd12809">
    <property type="entry name" value="Esterase_713_like-2"/>
    <property type="match status" value="1"/>
</dbReference>
<evidence type="ECO:0000313" key="3">
    <source>
        <dbReference type="EMBL" id="QEI06209.1"/>
    </source>
</evidence>
<dbReference type="InterPro" id="IPR029058">
    <property type="entry name" value="AB_hydrolase_fold"/>
</dbReference>
<evidence type="ECO:0000259" key="2">
    <source>
        <dbReference type="Pfam" id="PF00561"/>
    </source>
</evidence>
<proteinExistence type="predicted"/>
<dbReference type="InterPro" id="IPR050228">
    <property type="entry name" value="Carboxylesterase_BioH"/>
</dbReference>
<dbReference type="SUPFAM" id="SSF53474">
    <property type="entry name" value="alpha/beta-Hydrolases"/>
    <property type="match status" value="1"/>
</dbReference>
<name>A0A5C0AUV8_9BURK</name>
<dbReference type="EMBL" id="CP043046">
    <property type="protein sequence ID" value="QEI06209.1"/>
    <property type="molecule type" value="Genomic_DNA"/>
</dbReference>
<dbReference type="PANTHER" id="PTHR43194">
    <property type="entry name" value="HYDROLASE ALPHA/BETA FOLD FAMILY"/>
    <property type="match status" value="1"/>
</dbReference>
<organism evidence="3 4">
    <name type="scientific">Pigmentiphaga aceris</name>
    <dbReference type="NCBI Taxonomy" id="1940612"/>
    <lineage>
        <taxon>Bacteria</taxon>
        <taxon>Pseudomonadati</taxon>
        <taxon>Pseudomonadota</taxon>
        <taxon>Betaproteobacteria</taxon>
        <taxon>Burkholderiales</taxon>
        <taxon>Alcaligenaceae</taxon>
        <taxon>Pigmentiphaga</taxon>
    </lineage>
</organism>
<keyword evidence="1" id="KW-0732">Signal</keyword>
<dbReference type="RefSeq" id="WP_148814592.1">
    <property type="nucleotide sequence ID" value="NZ_CP043046.1"/>
</dbReference>
<dbReference type="InterPro" id="IPR000073">
    <property type="entry name" value="AB_hydrolase_1"/>
</dbReference>
<gene>
    <name evidence="3" type="ORF">FXN63_10435</name>
</gene>
<feature type="chain" id="PRO_5022672938" evidence="1">
    <location>
        <begin position="26"/>
        <end position="374"/>
    </location>
</feature>
<accession>A0A5C0AUV8</accession>
<dbReference type="AlphaFoldDB" id="A0A5C0AUV8"/>
<dbReference type="KEGG" id="pacr:FXN63_10435"/>
<feature type="signal peptide" evidence="1">
    <location>
        <begin position="1"/>
        <end position="25"/>
    </location>
</feature>
<evidence type="ECO:0000313" key="4">
    <source>
        <dbReference type="Proteomes" id="UP000325161"/>
    </source>
</evidence>